<dbReference type="InterPro" id="IPR032694">
    <property type="entry name" value="CopC/D"/>
</dbReference>
<keyword evidence="4 6" id="KW-1133">Transmembrane helix</keyword>
<feature type="transmembrane region" description="Helical" evidence="6">
    <location>
        <begin position="513"/>
        <end position="534"/>
    </location>
</feature>
<dbReference type="PANTHER" id="PTHR34820">
    <property type="entry name" value="INNER MEMBRANE PROTEIN YEBZ"/>
    <property type="match status" value="1"/>
</dbReference>
<feature type="domain" description="Copper resistance protein D" evidence="7">
    <location>
        <begin position="197"/>
        <end position="290"/>
    </location>
</feature>
<dbReference type="PANTHER" id="PTHR34820:SF4">
    <property type="entry name" value="INNER MEMBRANE PROTEIN YEBZ"/>
    <property type="match status" value="1"/>
</dbReference>
<sequence>MLATGVQNGIPDPGTLVVILTPIVNFLSITFGVTCIGLLFSISFLHLESNGFLRKSAISNLKWITGFAICWAISESLVILLTLSNLLAEPITSTFDFTTIRSYLSQTGLGKVQLIQVVLALTIAIVAPIVRNIRATITLLLIGIIGIITPIFQSHGSQSGLHGLAIGSLIFHVLGISIWVGGLISLFFMAEEVRFIALPRFSSVALWAALIVTASGATNAWTRLNFISAWSSKYAYIVIAKIVLTAVLIGFGYKQRKFILNNLTGSTKMVRLILNELLIMLVATALGAWLARSAPPLVNGVEPNVDRSLSITGIQMPAAPTLSNLLWGYEADGIFIGLLVVATLLYIRGVVILHKVGVKWPVGRTISFALGIAAIDYATSGGLGLYSHFAFSFHMIAHMILGMVAPIGIILGAPITLALRTFPSGRDENERGMKGLLVAILHSKPLALLTHPIVALALFDGSLFIMYFTSLFGNLMTGHSGHLLMNIHFILAGMLFFHVIVGIDPNPRKVPHLVRIIVLFAAMSIHAFFSIALMSSSALLDGGYFASLQRPWFIDLIADQKLGGSIGWAMGEIPIVIALIATFIQWVRDDAREAKRLDRNSDRLLSEGKPDELAEYNQYLAKLAENDRRKN</sequence>
<feature type="transmembrane region" description="Helical" evidence="6">
    <location>
        <begin position="566"/>
        <end position="587"/>
    </location>
</feature>
<accession>A0A6J6MEU4</accession>
<keyword evidence="5 6" id="KW-0472">Membrane</keyword>
<evidence type="ECO:0000256" key="1">
    <source>
        <dbReference type="ARBA" id="ARBA00004651"/>
    </source>
</evidence>
<dbReference type="EMBL" id="CAEZWY010000050">
    <property type="protein sequence ID" value="CAB4671225.1"/>
    <property type="molecule type" value="Genomic_DNA"/>
</dbReference>
<feature type="transmembrane region" description="Helical" evidence="6">
    <location>
        <begin position="108"/>
        <end position="130"/>
    </location>
</feature>
<keyword evidence="3 6" id="KW-0812">Transmembrane</keyword>
<dbReference type="InterPro" id="IPR008457">
    <property type="entry name" value="Cu-R_CopD_dom"/>
</dbReference>
<feature type="transmembrane region" description="Helical" evidence="6">
    <location>
        <begin position="365"/>
        <end position="389"/>
    </location>
</feature>
<evidence type="ECO:0000256" key="4">
    <source>
        <dbReference type="ARBA" id="ARBA00022989"/>
    </source>
</evidence>
<feature type="transmembrane region" description="Helical" evidence="6">
    <location>
        <begin position="201"/>
        <end position="222"/>
    </location>
</feature>
<feature type="transmembrane region" description="Helical" evidence="6">
    <location>
        <begin position="481"/>
        <end position="501"/>
    </location>
</feature>
<evidence type="ECO:0000256" key="3">
    <source>
        <dbReference type="ARBA" id="ARBA00022692"/>
    </source>
</evidence>
<feature type="transmembrane region" description="Helical" evidence="6">
    <location>
        <begin position="273"/>
        <end position="291"/>
    </location>
</feature>
<proteinExistence type="predicted"/>
<feature type="transmembrane region" description="Helical" evidence="6">
    <location>
        <begin position="16"/>
        <end position="42"/>
    </location>
</feature>
<evidence type="ECO:0000256" key="2">
    <source>
        <dbReference type="ARBA" id="ARBA00022475"/>
    </source>
</evidence>
<dbReference type="Pfam" id="PF05425">
    <property type="entry name" value="CopD"/>
    <property type="match status" value="1"/>
</dbReference>
<feature type="transmembrane region" description="Helical" evidence="6">
    <location>
        <begin position="165"/>
        <end position="189"/>
    </location>
</feature>
<feature type="transmembrane region" description="Helical" evidence="6">
    <location>
        <begin position="234"/>
        <end position="253"/>
    </location>
</feature>
<protein>
    <submittedName>
        <fullName evidence="8">Unannotated protein</fullName>
    </submittedName>
</protein>
<keyword evidence="2" id="KW-1003">Cell membrane</keyword>
<feature type="transmembrane region" description="Helical" evidence="6">
    <location>
        <begin position="395"/>
        <end position="419"/>
    </location>
</feature>
<comment type="subcellular location">
    <subcellularLocation>
        <location evidence="1">Cell membrane</location>
        <topology evidence="1">Multi-pass membrane protein</topology>
    </subcellularLocation>
</comment>
<feature type="transmembrane region" description="Helical" evidence="6">
    <location>
        <begin position="333"/>
        <end position="353"/>
    </location>
</feature>
<evidence type="ECO:0000259" key="7">
    <source>
        <dbReference type="Pfam" id="PF05425"/>
    </source>
</evidence>
<organism evidence="8">
    <name type="scientific">freshwater metagenome</name>
    <dbReference type="NCBI Taxonomy" id="449393"/>
    <lineage>
        <taxon>unclassified sequences</taxon>
        <taxon>metagenomes</taxon>
        <taxon>ecological metagenomes</taxon>
    </lineage>
</organism>
<name>A0A6J6MEU4_9ZZZZ</name>
<gene>
    <name evidence="8" type="ORF">UFOPK2312_00578</name>
</gene>
<dbReference type="AlphaFoldDB" id="A0A6J6MEU4"/>
<evidence type="ECO:0000313" key="8">
    <source>
        <dbReference type="EMBL" id="CAB4671225.1"/>
    </source>
</evidence>
<dbReference type="Pfam" id="PF09678">
    <property type="entry name" value="Caa3_CtaG"/>
    <property type="match status" value="1"/>
</dbReference>
<feature type="transmembrane region" description="Helical" evidence="6">
    <location>
        <begin position="446"/>
        <end position="469"/>
    </location>
</feature>
<dbReference type="GO" id="GO:0005886">
    <property type="term" value="C:plasma membrane"/>
    <property type="evidence" value="ECO:0007669"/>
    <property type="project" value="UniProtKB-SubCell"/>
</dbReference>
<feature type="transmembrane region" description="Helical" evidence="6">
    <location>
        <begin position="137"/>
        <end position="153"/>
    </location>
</feature>
<feature type="transmembrane region" description="Helical" evidence="6">
    <location>
        <begin position="63"/>
        <end position="88"/>
    </location>
</feature>
<reference evidence="8" key="1">
    <citation type="submission" date="2020-05" db="EMBL/GenBank/DDBJ databases">
        <authorList>
            <person name="Chiriac C."/>
            <person name="Salcher M."/>
            <person name="Ghai R."/>
            <person name="Kavagutti S V."/>
        </authorList>
    </citation>
    <scope>NUCLEOTIDE SEQUENCE</scope>
</reference>
<dbReference type="GO" id="GO:0006825">
    <property type="term" value="P:copper ion transport"/>
    <property type="evidence" value="ECO:0007669"/>
    <property type="project" value="InterPro"/>
</dbReference>
<dbReference type="InterPro" id="IPR019108">
    <property type="entry name" value="Caa3_assmbl_CtaG-rel"/>
</dbReference>
<evidence type="ECO:0000256" key="5">
    <source>
        <dbReference type="ARBA" id="ARBA00023136"/>
    </source>
</evidence>
<evidence type="ECO:0000256" key="6">
    <source>
        <dbReference type="SAM" id="Phobius"/>
    </source>
</evidence>